<comment type="caution">
    <text evidence="2">The sequence shown here is derived from an EMBL/GenBank/DDBJ whole genome shotgun (WGS) entry which is preliminary data.</text>
</comment>
<dbReference type="Proteomes" id="UP000594638">
    <property type="component" value="Unassembled WGS sequence"/>
</dbReference>
<dbReference type="EMBL" id="CACTIH010001840">
    <property type="protein sequence ID" value="CAA2965345.1"/>
    <property type="molecule type" value="Genomic_DNA"/>
</dbReference>
<feature type="region of interest" description="Disordered" evidence="1">
    <location>
        <begin position="128"/>
        <end position="158"/>
    </location>
</feature>
<organism evidence="2 3">
    <name type="scientific">Olea europaea subsp. europaea</name>
    <dbReference type="NCBI Taxonomy" id="158383"/>
    <lineage>
        <taxon>Eukaryota</taxon>
        <taxon>Viridiplantae</taxon>
        <taxon>Streptophyta</taxon>
        <taxon>Embryophyta</taxon>
        <taxon>Tracheophyta</taxon>
        <taxon>Spermatophyta</taxon>
        <taxon>Magnoliopsida</taxon>
        <taxon>eudicotyledons</taxon>
        <taxon>Gunneridae</taxon>
        <taxon>Pentapetalae</taxon>
        <taxon>asterids</taxon>
        <taxon>lamiids</taxon>
        <taxon>Lamiales</taxon>
        <taxon>Oleaceae</taxon>
        <taxon>Oleeae</taxon>
        <taxon>Olea</taxon>
    </lineage>
</organism>
<dbReference type="OrthoDB" id="1930729at2759"/>
<feature type="compositionally biased region" description="Basic and acidic residues" evidence="1">
    <location>
        <begin position="139"/>
        <end position="150"/>
    </location>
</feature>
<dbReference type="AlphaFoldDB" id="A0A8S0QII5"/>
<evidence type="ECO:0000313" key="2">
    <source>
        <dbReference type="EMBL" id="CAA2965345.1"/>
    </source>
</evidence>
<keyword evidence="3" id="KW-1185">Reference proteome</keyword>
<evidence type="ECO:0000256" key="1">
    <source>
        <dbReference type="SAM" id="MobiDB-lite"/>
    </source>
</evidence>
<proteinExistence type="predicted"/>
<evidence type="ECO:0000313" key="3">
    <source>
        <dbReference type="Proteomes" id="UP000594638"/>
    </source>
</evidence>
<dbReference type="Gramene" id="OE9A049748T1">
    <property type="protein sequence ID" value="OE9A049748C1"/>
    <property type="gene ID" value="OE9A049748"/>
</dbReference>
<dbReference type="PANTHER" id="PTHR48449:SF1">
    <property type="entry name" value="DUF1985 DOMAIN-CONTAINING PROTEIN"/>
    <property type="match status" value="1"/>
</dbReference>
<name>A0A8S0QII5_OLEEU</name>
<accession>A0A8S0QII5</accession>
<reference evidence="2 3" key="1">
    <citation type="submission" date="2019-12" db="EMBL/GenBank/DDBJ databases">
        <authorList>
            <person name="Alioto T."/>
            <person name="Alioto T."/>
            <person name="Gomez Garrido J."/>
        </authorList>
    </citation>
    <scope>NUCLEOTIDE SEQUENCE [LARGE SCALE GENOMIC DNA]</scope>
</reference>
<protein>
    <submittedName>
        <fullName evidence="2">Uncharacterized protein</fullName>
    </submittedName>
</protein>
<sequence>MPDNNVGIHLPFLSMVDDLDFFFPYPWGRVGYRRLLHGFRGSFARKFQKAKRRKEKEITCTVHGFPIAMQVWAFEEILEIGERFDQRVEAEQPYLSSLMLYDDPLVPMLDDIVRTVVASQIHSLYVESGGGGQSGGQDLEDRVRSGRSGDGETSGDDEVMESREVIVKATTVRIPVTFPPLQRHRLTKWEVEELLLDQRILFEMRLRTVKLEIEQHMTFECTRLREFIAAQVGAHPPTTAPRSTGAIF</sequence>
<dbReference type="PANTHER" id="PTHR48449">
    <property type="entry name" value="DUF1985 DOMAIN-CONTAINING PROTEIN"/>
    <property type="match status" value="1"/>
</dbReference>
<gene>
    <name evidence="2" type="ORF">OLEA9_A049748</name>
</gene>